<dbReference type="PANTHER" id="PTHR43024">
    <property type="entry name" value="UDP-N-ACETYLMURAMOYL-TRIPEPTIDE--D-ALANYL-D-ALANINE LIGASE"/>
    <property type="match status" value="1"/>
</dbReference>
<comment type="function">
    <text evidence="10 11">Involved in cell wall formation. Catalyzes the final step in the synthesis of UDP-N-acetylmuramoyl-pentapeptide, the precursor of murein.</text>
</comment>
<proteinExistence type="inferred from homology"/>
<comment type="catalytic activity">
    <reaction evidence="10 11">
        <text>D-alanyl-D-alanine + UDP-N-acetyl-alpha-D-muramoyl-L-alanyl-gamma-D-glutamyl-meso-2,6-diaminopimelate + ATP = UDP-N-acetyl-alpha-D-muramoyl-L-alanyl-gamma-D-glutamyl-meso-2,6-diaminopimeloyl-D-alanyl-D-alanine + ADP + phosphate + H(+)</text>
        <dbReference type="Rhea" id="RHEA:28374"/>
        <dbReference type="ChEBI" id="CHEBI:15378"/>
        <dbReference type="ChEBI" id="CHEBI:30616"/>
        <dbReference type="ChEBI" id="CHEBI:43474"/>
        <dbReference type="ChEBI" id="CHEBI:57822"/>
        <dbReference type="ChEBI" id="CHEBI:61386"/>
        <dbReference type="ChEBI" id="CHEBI:83905"/>
        <dbReference type="ChEBI" id="CHEBI:456216"/>
        <dbReference type="EC" id="6.3.2.10"/>
    </reaction>
</comment>
<evidence type="ECO:0000256" key="1">
    <source>
        <dbReference type="ARBA" id="ARBA00022490"/>
    </source>
</evidence>
<dbReference type="HOGENOM" id="CLU_031507_4_1_5"/>
<dbReference type="GO" id="GO:0051301">
    <property type="term" value="P:cell division"/>
    <property type="evidence" value="ECO:0007669"/>
    <property type="project" value="UniProtKB-KW"/>
</dbReference>
<evidence type="ECO:0000259" key="15">
    <source>
        <dbReference type="Pfam" id="PF08245"/>
    </source>
</evidence>
<evidence type="ECO:0000256" key="3">
    <source>
        <dbReference type="ARBA" id="ARBA00022618"/>
    </source>
</evidence>
<dbReference type="GO" id="GO:0008360">
    <property type="term" value="P:regulation of cell shape"/>
    <property type="evidence" value="ECO:0007669"/>
    <property type="project" value="UniProtKB-KW"/>
</dbReference>
<gene>
    <name evidence="10 16" type="primary">murF</name>
    <name evidence="16" type="ordered locus">AMF_599</name>
</gene>
<keyword evidence="3 10" id="KW-0132">Cell division</keyword>
<dbReference type="InterPro" id="IPR051046">
    <property type="entry name" value="MurCDEF_CellWall_CoF430Synth"/>
</dbReference>
<evidence type="ECO:0000313" key="17">
    <source>
        <dbReference type="Proteomes" id="UP000007307"/>
    </source>
</evidence>
<evidence type="ECO:0000256" key="4">
    <source>
        <dbReference type="ARBA" id="ARBA00022741"/>
    </source>
</evidence>
<dbReference type="InterPro" id="IPR036615">
    <property type="entry name" value="Mur_ligase_C_dom_sf"/>
</dbReference>
<evidence type="ECO:0000256" key="2">
    <source>
        <dbReference type="ARBA" id="ARBA00022598"/>
    </source>
</evidence>
<dbReference type="InterPro" id="IPR000713">
    <property type="entry name" value="Mur_ligase_N"/>
</dbReference>
<comment type="similarity">
    <text evidence="10">Belongs to the MurCDEF family. MurF subfamily.</text>
</comment>
<keyword evidence="5 10" id="KW-0067">ATP-binding</keyword>
<keyword evidence="9 10" id="KW-0961">Cell wall biogenesis/degradation</keyword>
<dbReference type="HAMAP" id="MF_02019">
    <property type="entry name" value="MurF"/>
    <property type="match status" value="1"/>
</dbReference>
<dbReference type="GO" id="GO:0005524">
    <property type="term" value="F:ATP binding"/>
    <property type="evidence" value="ECO:0007669"/>
    <property type="project" value="UniProtKB-UniRule"/>
</dbReference>
<evidence type="ECO:0000313" key="16">
    <source>
        <dbReference type="EMBL" id="ACM49443.1"/>
    </source>
</evidence>
<keyword evidence="2 10" id="KW-0436">Ligase</keyword>
<organism evidence="16 17">
    <name type="scientific">Anaplasma marginale (strain Florida)</name>
    <dbReference type="NCBI Taxonomy" id="320483"/>
    <lineage>
        <taxon>Bacteria</taxon>
        <taxon>Pseudomonadati</taxon>
        <taxon>Pseudomonadota</taxon>
        <taxon>Alphaproteobacteria</taxon>
        <taxon>Rickettsiales</taxon>
        <taxon>Anaplasmataceae</taxon>
        <taxon>Anaplasma</taxon>
    </lineage>
</organism>
<dbReference type="AlphaFoldDB" id="B9KIY1"/>
<dbReference type="InterPro" id="IPR035911">
    <property type="entry name" value="MurE/MurF_N"/>
</dbReference>
<dbReference type="eggNOG" id="COG0770">
    <property type="taxonomic scope" value="Bacteria"/>
</dbReference>
<feature type="chain" id="PRO_5002885585" description="UDP-N-acetylmuramoyl-tripeptide--D-alanyl-D-alanine ligase" evidence="12">
    <location>
        <begin position="18"/>
        <end position="476"/>
    </location>
</feature>
<feature type="signal peptide" evidence="12">
    <location>
        <begin position="1"/>
        <end position="17"/>
    </location>
</feature>
<sequence>MWYACALVLLSRHMWCAKSMGAAVRGLCLGKDWTSLGRISIDTRTLRPGDIFVAIKGKNFDGHCFVPEAFSKGAVAAVVDEVSVPTADCGPLVAVKDTLRALHDIATMRLRDTRAKVIAITGSAGKTTTKYVLSGALSKYGKVYYNEANYNNLIGMPLYAANLTEDAEFVVLEMGMNSPGEVDALSRIARPDVAVITNVGPAHLEFFESVEGVLAAKLEVFNHVKDGAIAVLNFDSEYYAKMRAVAESYCARIISFGVGVGADVQIFRREEPSNSVTFRCFGEELQYNLKSGARHLAYSVAITAAVGHAFSIDLTQARGAMEEFVPLEGRGKVHVTAFKGREIVLLDDAYNANPLSMVAAIENLSNLNHARVLRRVAILGDMLELGSGSCHYHRGLLERIMHSNIDVVYTVGSHMLALYDVLPQHLRGGHFADHGEALAHLERIIKPGDGVLVKGSFATKLSLVVKHLLECPEHAT</sequence>
<keyword evidence="6 10" id="KW-0133">Cell shape</keyword>
<dbReference type="PANTHER" id="PTHR43024:SF1">
    <property type="entry name" value="UDP-N-ACETYLMURAMOYL-TRIPEPTIDE--D-ALANYL-D-ALANINE LIGASE"/>
    <property type="match status" value="1"/>
</dbReference>
<keyword evidence="17" id="KW-1185">Reference proteome</keyword>
<dbReference type="Proteomes" id="UP000007307">
    <property type="component" value="Chromosome"/>
</dbReference>
<dbReference type="SUPFAM" id="SSF53623">
    <property type="entry name" value="MurD-like peptide ligases, catalytic domain"/>
    <property type="match status" value="1"/>
</dbReference>
<dbReference type="GO" id="GO:0009252">
    <property type="term" value="P:peptidoglycan biosynthetic process"/>
    <property type="evidence" value="ECO:0007669"/>
    <property type="project" value="UniProtKB-UniRule"/>
</dbReference>
<dbReference type="EC" id="6.3.2.10" evidence="10 11"/>
<evidence type="ECO:0000256" key="8">
    <source>
        <dbReference type="ARBA" id="ARBA00023306"/>
    </source>
</evidence>
<evidence type="ECO:0000256" key="5">
    <source>
        <dbReference type="ARBA" id="ARBA00022840"/>
    </source>
</evidence>
<dbReference type="KEGG" id="amf:AMF_599"/>
<evidence type="ECO:0000256" key="6">
    <source>
        <dbReference type="ARBA" id="ARBA00022960"/>
    </source>
</evidence>
<dbReference type="Gene3D" id="3.40.1390.10">
    <property type="entry name" value="MurE/MurF, N-terminal domain"/>
    <property type="match status" value="1"/>
</dbReference>
<dbReference type="InterPro" id="IPR004101">
    <property type="entry name" value="Mur_ligase_C"/>
</dbReference>
<dbReference type="EMBL" id="CP001079">
    <property type="protein sequence ID" value="ACM49443.1"/>
    <property type="molecule type" value="Genomic_DNA"/>
</dbReference>
<dbReference type="InterPro" id="IPR005863">
    <property type="entry name" value="UDP-N-AcMur_synth"/>
</dbReference>
<feature type="domain" description="Mur ligase N-terminal catalytic" evidence="13">
    <location>
        <begin position="39"/>
        <end position="106"/>
    </location>
</feature>
<feature type="binding site" evidence="10">
    <location>
        <begin position="122"/>
        <end position="128"/>
    </location>
    <ligand>
        <name>ATP</name>
        <dbReference type="ChEBI" id="CHEBI:30616"/>
    </ligand>
</feature>
<evidence type="ECO:0000259" key="13">
    <source>
        <dbReference type="Pfam" id="PF01225"/>
    </source>
</evidence>
<evidence type="ECO:0000256" key="10">
    <source>
        <dbReference type="HAMAP-Rule" id="MF_02019"/>
    </source>
</evidence>
<feature type="domain" description="Mur ligase central" evidence="15">
    <location>
        <begin position="120"/>
        <end position="305"/>
    </location>
</feature>
<evidence type="ECO:0000256" key="9">
    <source>
        <dbReference type="ARBA" id="ARBA00023316"/>
    </source>
</evidence>
<feature type="domain" description="Mur ligase C-terminal" evidence="14">
    <location>
        <begin position="341"/>
        <end position="457"/>
    </location>
</feature>
<reference evidence="16 17" key="1">
    <citation type="journal article" date="2009" name="BMC Genomics">
        <title>Conservation in the face of diversity: multistrain analysis of an intracellular bacterium.</title>
        <authorList>
            <person name="Dark M.J."/>
            <person name="Herndon D.R."/>
            <person name="Kappmeyer L.S."/>
            <person name="Gonzales M.P."/>
            <person name="Nordeen E."/>
            <person name="Palmer G.H."/>
            <person name="Knowles D.P. Jr."/>
            <person name="Brayton K.A."/>
        </authorList>
    </citation>
    <scope>NUCLEOTIDE SEQUENCE [LARGE SCALE GENOMIC DNA]</scope>
    <source>
        <strain evidence="16 17">Florida</strain>
    </source>
</reference>
<comment type="pathway">
    <text evidence="10 11">Cell wall biogenesis; peptidoglycan biosynthesis.</text>
</comment>
<keyword evidence="7 10" id="KW-0573">Peptidoglycan synthesis</keyword>
<dbReference type="Pfam" id="PF01225">
    <property type="entry name" value="Mur_ligase"/>
    <property type="match status" value="1"/>
</dbReference>
<keyword evidence="12" id="KW-0732">Signal</keyword>
<keyword evidence="8 10" id="KW-0131">Cell cycle</keyword>
<comment type="subcellular location">
    <subcellularLocation>
        <location evidence="10 11">Cytoplasm</location>
    </subcellularLocation>
</comment>
<dbReference type="Pfam" id="PF02875">
    <property type="entry name" value="Mur_ligase_C"/>
    <property type="match status" value="1"/>
</dbReference>
<name>B9KIY1_ANAMF</name>
<evidence type="ECO:0000256" key="7">
    <source>
        <dbReference type="ARBA" id="ARBA00022984"/>
    </source>
</evidence>
<dbReference type="Gene3D" id="3.90.190.20">
    <property type="entry name" value="Mur ligase, C-terminal domain"/>
    <property type="match status" value="1"/>
</dbReference>
<keyword evidence="1 10" id="KW-0963">Cytoplasm</keyword>
<evidence type="ECO:0000256" key="11">
    <source>
        <dbReference type="RuleBase" id="RU004136"/>
    </source>
</evidence>
<dbReference type="Pfam" id="PF08245">
    <property type="entry name" value="Mur_ligase_M"/>
    <property type="match status" value="1"/>
</dbReference>
<evidence type="ECO:0000256" key="12">
    <source>
        <dbReference type="SAM" id="SignalP"/>
    </source>
</evidence>
<evidence type="ECO:0000259" key="14">
    <source>
        <dbReference type="Pfam" id="PF02875"/>
    </source>
</evidence>
<dbReference type="GO" id="GO:0071555">
    <property type="term" value="P:cell wall organization"/>
    <property type="evidence" value="ECO:0007669"/>
    <property type="project" value="UniProtKB-KW"/>
</dbReference>
<dbReference type="SUPFAM" id="SSF53244">
    <property type="entry name" value="MurD-like peptide ligases, peptide-binding domain"/>
    <property type="match status" value="1"/>
</dbReference>
<dbReference type="GO" id="GO:0047480">
    <property type="term" value="F:UDP-N-acetylmuramoyl-tripeptide-D-alanyl-D-alanine ligase activity"/>
    <property type="evidence" value="ECO:0007669"/>
    <property type="project" value="UniProtKB-UniRule"/>
</dbReference>
<dbReference type="STRING" id="320483.AMF_599"/>
<dbReference type="NCBIfam" id="TIGR01143">
    <property type="entry name" value="murF"/>
    <property type="match status" value="1"/>
</dbReference>
<dbReference type="InterPro" id="IPR036565">
    <property type="entry name" value="Mur-like_cat_sf"/>
</dbReference>
<dbReference type="SUPFAM" id="SSF63418">
    <property type="entry name" value="MurE/MurF N-terminal domain"/>
    <property type="match status" value="1"/>
</dbReference>
<accession>B9KIY1</accession>
<dbReference type="GO" id="GO:0005737">
    <property type="term" value="C:cytoplasm"/>
    <property type="evidence" value="ECO:0007669"/>
    <property type="project" value="UniProtKB-SubCell"/>
</dbReference>
<dbReference type="InterPro" id="IPR013221">
    <property type="entry name" value="Mur_ligase_cen"/>
</dbReference>
<protein>
    <recommendedName>
        <fullName evidence="10 11">UDP-N-acetylmuramoyl-tripeptide--D-alanyl-D-alanine ligase</fullName>
        <ecNumber evidence="10 11">6.3.2.10</ecNumber>
    </recommendedName>
    <alternativeName>
        <fullName evidence="10">D-alanyl-D-alanine-adding enzyme</fullName>
    </alternativeName>
</protein>
<dbReference type="GO" id="GO:0008766">
    <property type="term" value="F:UDP-N-acetylmuramoylalanyl-D-glutamyl-2,6-diaminopimelate-D-alanyl-D-alanine ligase activity"/>
    <property type="evidence" value="ECO:0007669"/>
    <property type="project" value="RHEA"/>
</dbReference>
<dbReference type="Gene3D" id="3.40.1190.10">
    <property type="entry name" value="Mur-like, catalytic domain"/>
    <property type="match status" value="1"/>
</dbReference>
<keyword evidence="4 10" id="KW-0547">Nucleotide-binding</keyword>
<dbReference type="UniPathway" id="UPA00219"/>